<keyword evidence="3" id="KW-1185">Reference proteome</keyword>
<evidence type="ECO:0000313" key="3">
    <source>
        <dbReference type="Proteomes" id="UP000007755"/>
    </source>
</evidence>
<feature type="region of interest" description="Disordered" evidence="1">
    <location>
        <begin position="364"/>
        <end position="385"/>
    </location>
</feature>
<feature type="region of interest" description="Disordered" evidence="1">
    <location>
        <begin position="1"/>
        <end position="26"/>
    </location>
</feature>
<dbReference type="OrthoDB" id="7555069at2759"/>
<protein>
    <submittedName>
        <fullName evidence="2">Uncharacterized protein</fullName>
    </submittedName>
</protein>
<dbReference type="EMBL" id="GL888256">
    <property type="protein sequence ID" value="EGI63746.1"/>
    <property type="molecule type" value="Genomic_DNA"/>
</dbReference>
<name>F4WPX8_ACREC</name>
<organism evidence="3">
    <name type="scientific">Acromyrmex echinatior</name>
    <name type="common">Panamanian leafcutter ant</name>
    <name type="synonym">Acromyrmex octospinosus echinatior</name>
    <dbReference type="NCBI Taxonomy" id="103372"/>
    <lineage>
        <taxon>Eukaryota</taxon>
        <taxon>Metazoa</taxon>
        <taxon>Ecdysozoa</taxon>
        <taxon>Arthropoda</taxon>
        <taxon>Hexapoda</taxon>
        <taxon>Insecta</taxon>
        <taxon>Pterygota</taxon>
        <taxon>Neoptera</taxon>
        <taxon>Endopterygota</taxon>
        <taxon>Hymenoptera</taxon>
        <taxon>Apocrita</taxon>
        <taxon>Aculeata</taxon>
        <taxon>Formicoidea</taxon>
        <taxon>Formicidae</taxon>
        <taxon>Myrmicinae</taxon>
        <taxon>Acromyrmex</taxon>
    </lineage>
</organism>
<reference evidence="2" key="1">
    <citation type="submission" date="2011-02" db="EMBL/GenBank/DDBJ databases">
        <title>The genome of the leaf-cutting ant Acromyrmex echinatior suggests key adaptations to social evolution and fungus farming.</title>
        <authorList>
            <person name="Nygaard S."/>
            <person name="Zhang G."/>
        </authorList>
    </citation>
    <scope>NUCLEOTIDE SEQUENCE</scope>
</reference>
<dbReference type="Proteomes" id="UP000007755">
    <property type="component" value="Unassembled WGS sequence"/>
</dbReference>
<dbReference type="STRING" id="103372.F4WPX8"/>
<feature type="compositionally biased region" description="Polar residues" evidence="1">
    <location>
        <begin position="1"/>
        <end position="10"/>
    </location>
</feature>
<evidence type="ECO:0000313" key="2">
    <source>
        <dbReference type="EMBL" id="EGI63746.1"/>
    </source>
</evidence>
<gene>
    <name evidence="2" type="ORF">G5I_07855</name>
</gene>
<sequence>MSSLISIQNADETRSAKRVEQEARPTKRAILENRGPACNKVGARAEAAASEGTLSRAGSTASLGSLGGENRKRTVEFVVSSTDSIDLAIEFDRQPLRSIAAVATRELAIIAKAVEKNKNIKADIIKDLCAAYSKLSAVLSSVMARSGDGDLAAEGGRLDESSRAEKKRRLNQELRLDTLAILGTAAAPIATILWLRCGIFRKSGSDIGIALLEKLPKYLEGKKRMKDRNSIARFRCGNETKGGQYWREDEEKRCRICHAAEENSHILKKCKETKSEMEEFIEVEDLCGTGGSSIQKLLPIITLSYLVSGRPSWERPESGPRWALRKLDFLMDIIRQDLGKISSLGGEEAERLGNTIKKAYNISMPKTKGRPSEGRLLIDERDRRT</sequence>
<proteinExistence type="predicted"/>
<dbReference type="AlphaFoldDB" id="F4WPX8"/>
<feature type="compositionally biased region" description="Basic and acidic residues" evidence="1">
    <location>
        <begin position="370"/>
        <end position="385"/>
    </location>
</feature>
<feature type="compositionally biased region" description="Basic and acidic residues" evidence="1">
    <location>
        <begin position="11"/>
        <end position="26"/>
    </location>
</feature>
<dbReference type="InParanoid" id="F4WPX8"/>
<accession>F4WPX8</accession>
<evidence type="ECO:0000256" key="1">
    <source>
        <dbReference type="SAM" id="MobiDB-lite"/>
    </source>
</evidence>